<proteinExistence type="predicted"/>
<protein>
    <submittedName>
        <fullName evidence="1">Uncharacterized protein</fullName>
    </submittedName>
</protein>
<dbReference type="EMBL" id="CP021780">
    <property type="protein sequence ID" value="ASA19399.1"/>
    <property type="molecule type" value="Genomic_DNA"/>
</dbReference>
<sequence length="59" mass="6944">MKVEMKWRLKAEVEVAIEGGRKVEGKWGGEDSGACYKWRKAQETRRMCWNVKEGVDQRE</sequence>
<organism evidence="1 2">
    <name type="scientific">Paenibacillus donghaensis</name>
    <dbReference type="NCBI Taxonomy" id="414771"/>
    <lineage>
        <taxon>Bacteria</taxon>
        <taxon>Bacillati</taxon>
        <taxon>Bacillota</taxon>
        <taxon>Bacilli</taxon>
        <taxon>Bacillales</taxon>
        <taxon>Paenibacillaceae</taxon>
        <taxon>Paenibacillus</taxon>
    </lineage>
</organism>
<dbReference type="RefSeq" id="WP_087913424.1">
    <property type="nucleotide sequence ID" value="NZ_CP021780.1"/>
</dbReference>
<evidence type="ECO:0000313" key="2">
    <source>
        <dbReference type="Proteomes" id="UP000249890"/>
    </source>
</evidence>
<dbReference type="AlphaFoldDB" id="A0A2Z2KBZ8"/>
<keyword evidence="2" id="KW-1185">Reference proteome</keyword>
<name>A0A2Z2KBZ8_9BACL</name>
<reference evidence="1 2" key="1">
    <citation type="submission" date="2017-06" db="EMBL/GenBank/DDBJ databases">
        <title>Complete genome sequence of Paenibacillus donghaensis KCTC 13049T isolated from East Sea sediment, South Korea.</title>
        <authorList>
            <person name="Jung B.K."/>
            <person name="Hong S.-J."/>
            <person name="Shin J.-H."/>
        </authorList>
    </citation>
    <scope>NUCLEOTIDE SEQUENCE [LARGE SCALE GENOMIC DNA]</scope>
    <source>
        <strain evidence="1 2">KCTC 13049</strain>
    </source>
</reference>
<gene>
    <name evidence="1" type="ORF">B9T62_00130</name>
</gene>
<dbReference type="KEGG" id="pdh:B9T62_00130"/>
<accession>A0A2Z2KBZ8</accession>
<evidence type="ECO:0000313" key="1">
    <source>
        <dbReference type="EMBL" id="ASA19399.1"/>
    </source>
</evidence>
<dbReference type="Proteomes" id="UP000249890">
    <property type="component" value="Chromosome"/>
</dbReference>